<evidence type="ECO:0000313" key="8">
    <source>
        <dbReference type="Proteomes" id="UP000433945"/>
    </source>
</evidence>
<dbReference type="SUPFAM" id="SSF51445">
    <property type="entry name" value="(Trans)glycosidases"/>
    <property type="match status" value="1"/>
</dbReference>
<dbReference type="PROSITE" id="PS51764">
    <property type="entry name" value="GH26"/>
    <property type="match status" value="1"/>
</dbReference>
<sequence length="412" mass="46627">MKSNYNSALAALFLTCITFISCSSDGDNKTTEGTIDEPVETVDELTVANVRSYMVDANATDETVALFYNLFHLSKTQFLVGQQDAFNGFYNNDAGDSDMKKATGNDPALLGSDFMFITDDQNNEQPDNWFYQQEILITDDVKEAYSKGMVNIFSWHLREPFEGESFYTSDMTDYQKYNAFPSLLPGGLNHDYYKAKLDKVASVLSNLKDNNDKLIPVIFRPFHEFDGNWFWWGSAYCTPAQYQQVWQFTVEYLRDTKQVHNVIYAYSPDNSYTTESQYLNRYPGDAYVDILGMDNYGDFNNQGTAGAVTANAKLKMISDLAKEKVKIAAMTETGFQINSSNSPIDHFFSDYIYSAMTSNDVELAFVMFWANSQDGYYVPPAGQTDTQDFVTFANKAGSVLQNDIPDMYTLPQ</sequence>
<feature type="domain" description="GH26" evidence="6">
    <location>
        <begin position="61"/>
        <end position="402"/>
    </location>
</feature>
<dbReference type="Pfam" id="PF02156">
    <property type="entry name" value="Glyco_hydro_26"/>
    <property type="match status" value="1"/>
</dbReference>
<dbReference type="RefSeq" id="WP_157481391.1">
    <property type="nucleotide sequence ID" value="NZ_WOWP01000005.1"/>
</dbReference>
<evidence type="ECO:0000256" key="5">
    <source>
        <dbReference type="SAM" id="SignalP"/>
    </source>
</evidence>
<dbReference type="InterPro" id="IPR017853">
    <property type="entry name" value="GH"/>
</dbReference>
<protein>
    <submittedName>
        <fullName evidence="7">Beta-mannosidase</fullName>
    </submittedName>
</protein>
<dbReference type="InterPro" id="IPR022790">
    <property type="entry name" value="GH26_dom"/>
</dbReference>
<reference evidence="7 8" key="1">
    <citation type="submission" date="2019-12" db="EMBL/GenBank/DDBJ databases">
        <authorList>
            <person name="Sun J.-Q."/>
        </authorList>
    </citation>
    <scope>NUCLEOTIDE SEQUENCE [LARGE SCALE GENOMIC DNA]</scope>
    <source>
        <strain evidence="7 8">JCM 17928</strain>
    </source>
</reference>
<name>A0A6N8H987_9FLAO</name>
<keyword evidence="3 4" id="KW-0326">Glycosidase</keyword>
<feature type="active site" description="Proton donor" evidence="4">
    <location>
        <position position="224"/>
    </location>
</feature>
<keyword evidence="8" id="KW-1185">Reference proteome</keyword>
<dbReference type="PROSITE" id="PS51257">
    <property type="entry name" value="PROKAR_LIPOPROTEIN"/>
    <property type="match status" value="1"/>
</dbReference>
<gene>
    <name evidence="7" type="ORF">GN157_01655</name>
</gene>
<evidence type="ECO:0000259" key="6">
    <source>
        <dbReference type="PROSITE" id="PS51764"/>
    </source>
</evidence>
<keyword evidence="2 4" id="KW-0378">Hydrolase</keyword>
<dbReference type="InterPro" id="IPR000805">
    <property type="entry name" value="Glyco_hydro_26"/>
</dbReference>
<organism evidence="7 8">
    <name type="scientific">Flavobacterium rakeshii</name>
    <dbReference type="NCBI Taxonomy" id="1038845"/>
    <lineage>
        <taxon>Bacteria</taxon>
        <taxon>Pseudomonadati</taxon>
        <taxon>Bacteroidota</taxon>
        <taxon>Flavobacteriia</taxon>
        <taxon>Flavobacteriales</taxon>
        <taxon>Flavobacteriaceae</taxon>
        <taxon>Flavobacterium</taxon>
    </lineage>
</organism>
<dbReference type="AlphaFoldDB" id="A0A6N8H987"/>
<dbReference type="Proteomes" id="UP000433945">
    <property type="component" value="Unassembled WGS sequence"/>
</dbReference>
<feature type="chain" id="PRO_5026713702" evidence="5">
    <location>
        <begin position="27"/>
        <end position="412"/>
    </location>
</feature>
<comment type="similarity">
    <text evidence="1 4">Belongs to the glycosyl hydrolase 26 family.</text>
</comment>
<evidence type="ECO:0000256" key="2">
    <source>
        <dbReference type="ARBA" id="ARBA00022801"/>
    </source>
</evidence>
<evidence type="ECO:0000256" key="3">
    <source>
        <dbReference type="ARBA" id="ARBA00023295"/>
    </source>
</evidence>
<dbReference type="EMBL" id="WOWP01000005">
    <property type="protein sequence ID" value="MUV02400.1"/>
    <property type="molecule type" value="Genomic_DNA"/>
</dbReference>
<dbReference type="PRINTS" id="PR00739">
    <property type="entry name" value="GLHYDRLASE26"/>
</dbReference>
<feature type="active site" description="Nucleophile" evidence="4">
    <location>
        <position position="332"/>
    </location>
</feature>
<proteinExistence type="inferred from homology"/>
<accession>A0A6N8H987</accession>
<dbReference type="PANTHER" id="PTHR40079:SF4">
    <property type="entry name" value="GH26 DOMAIN-CONTAINING PROTEIN-RELATED"/>
    <property type="match status" value="1"/>
</dbReference>
<evidence type="ECO:0000256" key="1">
    <source>
        <dbReference type="ARBA" id="ARBA00007754"/>
    </source>
</evidence>
<comment type="caution">
    <text evidence="7">The sequence shown here is derived from an EMBL/GenBank/DDBJ whole genome shotgun (WGS) entry which is preliminary data.</text>
</comment>
<dbReference type="PANTHER" id="PTHR40079">
    <property type="entry name" value="MANNAN ENDO-1,4-BETA-MANNOSIDASE E-RELATED"/>
    <property type="match status" value="1"/>
</dbReference>
<dbReference type="GO" id="GO:0016985">
    <property type="term" value="F:mannan endo-1,4-beta-mannosidase activity"/>
    <property type="evidence" value="ECO:0007669"/>
    <property type="project" value="InterPro"/>
</dbReference>
<dbReference type="GO" id="GO:0006080">
    <property type="term" value="P:substituted mannan metabolic process"/>
    <property type="evidence" value="ECO:0007669"/>
    <property type="project" value="InterPro"/>
</dbReference>
<evidence type="ECO:0000313" key="7">
    <source>
        <dbReference type="EMBL" id="MUV02400.1"/>
    </source>
</evidence>
<keyword evidence="5" id="KW-0732">Signal</keyword>
<evidence type="ECO:0000256" key="4">
    <source>
        <dbReference type="PROSITE-ProRule" id="PRU01100"/>
    </source>
</evidence>
<dbReference type="OrthoDB" id="9816550at2"/>
<dbReference type="Gene3D" id="3.20.20.80">
    <property type="entry name" value="Glycosidases"/>
    <property type="match status" value="1"/>
</dbReference>
<feature type="signal peptide" evidence="5">
    <location>
        <begin position="1"/>
        <end position="26"/>
    </location>
</feature>